<proteinExistence type="inferred from homology"/>
<dbReference type="GO" id="GO:0016620">
    <property type="term" value="F:oxidoreductase activity, acting on the aldehyde or oxo group of donors, NAD or NADP as acceptor"/>
    <property type="evidence" value="ECO:0007669"/>
    <property type="project" value="InterPro"/>
</dbReference>
<evidence type="ECO:0000256" key="2">
    <source>
        <dbReference type="ARBA" id="ARBA00023002"/>
    </source>
</evidence>
<keyword evidence="2 4" id="KW-0560">Oxidoreductase</keyword>
<evidence type="ECO:0000256" key="1">
    <source>
        <dbReference type="ARBA" id="ARBA00009986"/>
    </source>
</evidence>
<sequence>MKGNFIGGAWVGSASGRTRERRNPADEREVVAVFPDSDAKDAHDAVTAVAAGYRDWAERGPEARAAVLHRAADILAARADHLARDLVREEGKTLAEALTETRRTPSNLRFYAGEALRVAGSTYATGDGSLVYTSREPVGVVVAITPWNFPLNIPSRKLGPALAAGNGVVFKPSEVTPLMGQRLVEALLDAGVPAGALALVQGGGEAGAALVADPRVGAVTFTGSSDVGAAIHRAVGPSQRCQLEMGGKNPVIVLEDADLDRAADIVVRGAFGLSGQACTGTSRLIVHDAVHDALVERVVALARARRVGDGLSDGVQMGPLATRAQLDKTRHYLNLAAAANARLRAGDEPLGPGLEHGNFVRPAVFTDVDPSSPLAQEEIFGPVLGVLRVGSFDDAISVANDTAYGLSAGIVTRDLGRALDFARRVDSGLVKINQPTTGMAMNAPFGGLKNSSTQTFKEQAGETMMHFYTVDKTVYVGS</sequence>
<accession>A0A1C5JSB8</accession>
<dbReference type="Gene3D" id="3.40.605.10">
    <property type="entry name" value="Aldehyde Dehydrogenase, Chain A, domain 1"/>
    <property type="match status" value="1"/>
</dbReference>
<dbReference type="Proteomes" id="UP000198221">
    <property type="component" value="Chromosome I"/>
</dbReference>
<dbReference type="InterPro" id="IPR016163">
    <property type="entry name" value="Ald_DH_C"/>
</dbReference>
<dbReference type="InterPro" id="IPR029510">
    <property type="entry name" value="Ald_DH_CS_GLU"/>
</dbReference>
<evidence type="ECO:0000256" key="4">
    <source>
        <dbReference type="RuleBase" id="RU003345"/>
    </source>
</evidence>
<dbReference type="Gene3D" id="3.40.309.10">
    <property type="entry name" value="Aldehyde Dehydrogenase, Chain A, domain 2"/>
    <property type="match status" value="1"/>
</dbReference>
<dbReference type="AlphaFoldDB" id="A0A1C5JSB8"/>
<reference evidence="7" key="1">
    <citation type="submission" date="2016-06" db="EMBL/GenBank/DDBJ databases">
        <authorList>
            <person name="Varghese N."/>
            <person name="Submissions Spin"/>
        </authorList>
    </citation>
    <scope>NUCLEOTIDE SEQUENCE [LARGE SCALE GENOMIC DNA]</scope>
    <source>
        <strain evidence="7">DSM 43819</strain>
    </source>
</reference>
<evidence type="ECO:0000259" key="5">
    <source>
        <dbReference type="Pfam" id="PF00171"/>
    </source>
</evidence>
<feature type="domain" description="Aldehyde dehydrogenase" evidence="5">
    <location>
        <begin position="10"/>
        <end position="474"/>
    </location>
</feature>
<dbReference type="PROSITE" id="PS00070">
    <property type="entry name" value="ALDEHYDE_DEHYDR_CYS"/>
    <property type="match status" value="1"/>
</dbReference>
<dbReference type="FunFam" id="3.40.605.10:FF:000007">
    <property type="entry name" value="NAD/NADP-dependent betaine aldehyde dehydrogenase"/>
    <property type="match status" value="1"/>
</dbReference>
<protein>
    <submittedName>
        <fullName evidence="6">Aldehyde dehydrogenase (NAD+)</fullName>
    </submittedName>
</protein>
<evidence type="ECO:0000313" key="7">
    <source>
        <dbReference type="Proteomes" id="UP000198221"/>
    </source>
</evidence>
<name>A0A1C5JSB8_9ACTN</name>
<dbReference type="Pfam" id="PF00171">
    <property type="entry name" value="Aldedh"/>
    <property type="match status" value="1"/>
</dbReference>
<comment type="similarity">
    <text evidence="1 4">Belongs to the aldehyde dehydrogenase family.</text>
</comment>
<dbReference type="PANTHER" id="PTHR11699">
    <property type="entry name" value="ALDEHYDE DEHYDROGENASE-RELATED"/>
    <property type="match status" value="1"/>
</dbReference>
<feature type="active site" evidence="3">
    <location>
        <position position="244"/>
    </location>
</feature>
<evidence type="ECO:0000313" key="6">
    <source>
        <dbReference type="EMBL" id="SCG73408.1"/>
    </source>
</evidence>
<dbReference type="InterPro" id="IPR016162">
    <property type="entry name" value="Ald_DH_N"/>
</dbReference>
<dbReference type="SUPFAM" id="SSF53720">
    <property type="entry name" value="ALDH-like"/>
    <property type="match status" value="1"/>
</dbReference>
<dbReference type="InterPro" id="IPR016161">
    <property type="entry name" value="Ald_DH/histidinol_DH"/>
</dbReference>
<evidence type="ECO:0000256" key="3">
    <source>
        <dbReference type="PROSITE-ProRule" id="PRU10007"/>
    </source>
</evidence>
<gene>
    <name evidence="6" type="ORF">GA0070613_5301</name>
</gene>
<dbReference type="EMBL" id="LT607754">
    <property type="protein sequence ID" value="SCG73408.1"/>
    <property type="molecule type" value="Genomic_DNA"/>
</dbReference>
<keyword evidence="7" id="KW-1185">Reference proteome</keyword>
<dbReference type="InterPro" id="IPR015590">
    <property type="entry name" value="Aldehyde_DH_dom"/>
</dbReference>
<dbReference type="PROSITE" id="PS00687">
    <property type="entry name" value="ALDEHYDE_DEHYDR_GLU"/>
    <property type="match status" value="1"/>
</dbReference>
<dbReference type="RefSeq" id="WP_089014680.1">
    <property type="nucleotide sequence ID" value="NZ_LT607754.1"/>
</dbReference>
<dbReference type="OrthoDB" id="6882680at2"/>
<organism evidence="6 7">
    <name type="scientific">Micromonospora inositola</name>
    <dbReference type="NCBI Taxonomy" id="47865"/>
    <lineage>
        <taxon>Bacteria</taxon>
        <taxon>Bacillati</taxon>
        <taxon>Actinomycetota</taxon>
        <taxon>Actinomycetes</taxon>
        <taxon>Micromonosporales</taxon>
        <taxon>Micromonosporaceae</taxon>
        <taxon>Micromonospora</taxon>
    </lineage>
</organism>
<dbReference type="InterPro" id="IPR016160">
    <property type="entry name" value="Ald_DH_CS_CYS"/>
</dbReference>